<name>A0A4Q5LZH0_9BACT</name>
<keyword evidence="4" id="KW-1185">Reference proteome</keyword>
<dbReference type="EMBL" id="SEWF01000018">
    <property type="protein sequence ID" value="RYU95095.1"/>
    <property type="molecule type" value="Genomic_DNA"/>
</dbReference>
<protein>
    <submittedName>
        <fullName evidence="3">Cupin domain-containing protein</fullName>
    </submittedName>
</protein>
<gene>
    <name evidence="3" type="ORF">EWM59_13680</name>
</gene>
<evidence type="ECO:0000256" key="1">
    <source>
        <dbReference type="ARBA" id="ARBA00022723"/>
    </source>
</evidence>
<proteinExistence type="predicted"/>
<dbReference type="PANTHER" id="PTHR35848">
    <property type="entry name" value="OXALATE-BINDING PROTEIN"/>
    <property type="match status" value="1"/>
</dbReference>
<organism evidence="3 4">
    <name type="scientific">Emticicia agri</name>
    <dbReference type="NCBI Taxonomy" id="2492393"/>
    <lineage>
        <taxon>Bacteria</taxon>
        <taxon>Pseudomonadati</taxon>
        <taxon>Bacteroidota</taxon>
        <taxon>Cytophagia</taxon>
        <taxon>Cytophagales</taxon>
        <taxon>Leadbetterellaceae</taxon>
        <taxon>Emticicia</taxon>
    </lineage>
</organism>
<dbReference type="GO" id="GO:0046872">
    <property type="term" value="F:metal ion binding"/>
    <property type="evidence" value="ECO:0007669"/>
    <property type="project" value="UniProtKB-KW"/>
</dbReference>
<evidence type="ECO:0000259" key="2">
    <source>
        <dbReference type="Pfam" id="PF07883"/>
    </source>
</evidence>
<dbReference type="Gene3D" id="2.60.120.10">
    <property type="entry name" value="Jelly Rolls"/>
    <property type="match status" value="1"/>
</dbReference>
<evidence type="ECO:0000313" key="3">
    <source>
        <dbReference type="EMBL" id="RYU95095.1"/>
    </source>
</evidence>
<comment type="caution">
    <text evidence="3">The sequence shown here is derived from an EMBL/GenBank/DDBJ whole genome shotgun (WGS) entry which is preliminary data.</text>
</comment>
<accession>A0A4Q5LZH0</accession>
<evidence type="ECO:0000313" key="4">
    <source>
        <dbReference type="Proteomes" id="UP000293162"/>
    </source>
</evidence>
<sequence length="257" mass="29035">MKYSLFFLLFCYALISVSQESLKPIEAKIYHWADAPVNKKENMEQRPLVEGSSVAFKHIKIHATTVYPHQSPHPSHKHDEEEMIIVKEGELTVTIEGKTQTLGAGSVALMMSGEEHGFENKGNSNVTYYVMRYESREPKNVERGKKAGGSFMINWNDIPFQAHDKGGIRKFFDKPTSMAKRFEMHVTTLKEGLESHPPHVHKAAEILLPIDNIAEEHIAGTWIKAGIGDIIFLESNVPHAIRNIGQGTVTYFAFQFE</sequence>
<dbReference type="OrthoDB" id="1413132at2"/>
<dbReference type="InterPro" id="IPR051610">
    <property type="entry name" value="GPI/OXD"/>
</dbReference>
<dbReference type="InterPro" id="IPR014710">
    <property type="entry name" value="RmlC-like_jellyroll"/>
</dbReference>
<dbReference type="CDD" id="cd02209">
    <property type="entry name" value="cupin_XRE_C"/>
    <property type="match status" value="1"/>
</dbReference>
<dbReference type="Proteomes" id="UP000293162">
    <property type="component" value="Unassembled WGS sequence"/>
</dbReference>
<feature type="domain" description="Cupin type-2" evidence="2">
    <location>
        <begin position="65"/>
        <end position="130"/>
    </location>
</feature>
<dbReference type="InterPro" id="IPR011051">
    <property type="entry name" value="RmlC_Cupin_sf"/>
</dbReference>
<dbReference type="RefSeq" id="WP_130021541.1">
    <property type="nucleotide sequence ID" value="NZ_SEWF01000018.1"/>
</dbReference>
<dbReference type="Pfam" id="PF07883">
    <property type="entry name" value="Cupin_2"/>
    <property type="match status" value="1"/>
</dbReference>
<dbReference type="InterPro" id="IPR013096">
    <property type="entry name" value="Cupin_2"/>
</dbReference>
<dbReference type="SUPFAM" id="SSF51182">
    <property type="entry name" value="RmlC-like cupins"/>
    <property type="match status" value="1"/>
</dbReference>
<keyword evidence="1" id="KW-0479">Metal-binding</keyword>
<dbReference type="AlphaFoldDB" id="A0A4Q5LZH0"/>
<reference evidence="3 4" key="1">
    <citation type="submission" date="2019-02" db="EMBL/GenBank/DDBJ databases">
        <title>Bacterial novel species Emticicia sp. 17J42-9 isolated from soil.</title>
        <authorList>
            <person name="Jung H.-Y."/>
        </authorList>
    </citation>
    <scope>NUCLEOTIDE SEQUENCE [LARGE SCALE GENOMIC DNA]</scope>
    <source>
        <strain evidence="3 4">17J42-9</strain>
    </source>
</reference>